<dbReference type="SUPFAM" id="SSF46938">
    <property type="entry name" value="CRAL/TRIO N-terminal domain"/>
    <property type="match status" value="1"/>
</dbReference>
<keyword evidence="5" id="KW-1185">Reference proteome</keyword>
<dbReference type="EMBL" id="NCKU01000399">
    <property type="protein sequence ID" value="RWS15633.1"/>
    <property type="molecule type" value="Genomic_DNA"/>
</dbReference>
<reference evidence="3" key="2">
    <citation type="submission" date="2018-11" db="EMBL/GenBank/DDBJ databases">
        <title>Trombidioid mite genomics.</title>
        <authorList>
            <person name="Dong X."/>
        </authorList>
    </citation>
    <scope>NUCLEOTIDE SEQUENCE</scope>
    <source>
        <strain evidence="3">UoL-WK</strain>
    </source>
</reference>
<keyword evidence="1" id="KW-1133">Transmembrane helix</keyword>
<dbReference type="InterPro" id="IPR053012">
    <property type="entry name" value="ER-organelle_contact"/>
</dbReference>
<name>A0A443RK37_9ACAR</name>
<dbReference type="Gene3D" id="3.40.525.10">
    <property type="entry name" value="CRAL-TRIO lipid binding domain"/>
    <property type="match status" value="1"/>
</dbReference>
<dbReference type="CDD" id="cd00170">
    <property type="entry name" value="SEC14"/>
    <property type="match status" value="1"/>
</dbReference>
<dbReference type="Pfam" id="PF00650">
    <property type="entry name" value="CRAL_TRIO"/>
    <property type="match status" value="1"/>
</dbReference>
<dbReference type="InterPro" id="IPR036273">
    <property type="entry name" value="CRAL/TRIO_N_dom_sf"/>
</dbReference>
<feature type="transmembrane region" description="Helical" evidence="1">
    <location>
        <begin position="201"/>
        <end position="221"/>
    </location>
</feature>
<feature type="domain" description="CRAL-TRIO" evidence="2">
    <location>
        <begin position="103"/>
        <end position="258"/>
    </location>
</feature>
<dbReference type="PANTHER" id="PTHR46384">
    <property type="entry name" value="MOTILE SPERM DOMAIN-CONTAINING PROTEIN 2"/>
    <property type="match status" value="1"/>
</dbReference>
<evidence type="ECO:0000256" key="1">
    <source>
        <dbReference type="SAM" id="Phobius"/>
    </source>
</evidence>
<keyword evidence="1" id="KW-0812">Transmembrane</keyword>
<dbReference type="SMART" id="SM00516">
    <property type="entry name" value="SEC14"/>
    <property type="match status" value="1"/>
</dbReference>
<dbReference type="InterPro" id="IPR036865">
    <property type="entry name" value="CRAL-TRIO_dom_sf"/>
</dbReference>
<dbReference type="PROSITE" id="PS50191">
    <property type="entry name" value="CRAL_TRIO"/>
    <property type="match status" value="1"/>
</dbReference>
<evidence type="ECO:0000313" key="5">
    <source>
        <dbReference type="Proteomes" id="UP000285301"/>
    </source>
</evidence>
<protein>
    <submittedName>
        <fullName evidence="3">Motile sperm domain-containing protein 2-like protein</fullName>
    </submittedName>
</protein>
<dbReference type="InterPro" id="IPR001251">
    <property type="entry name" value="CRAL-TRIO_dom"/>
</dbReference>
<dbReference type="OrthoDB" id="75724at2759"/>
<evidence type="ECO:0000313" key="3">
    <source>
        <dbReference type="EMBL" id="RWS15633.1"/>
    </source>
</evidence>
<dbReference type="EMBL" id="NCKU01000396">
    <property type="protein sequence ID" value="RWS15647.1"/>
    <property type="molecule type" value="Genomic_DNA"/>
</dbReference>
<evidence type="ECO:0000313" key="4">
    <source>
        <dbReference type="EMBL" id="RWS15647.1"/>
    </source>
</evidence>
<dbReference type="GO" id="GO:0140284">
    <property type="term" value="C:endoplasmic reticulum-endosome membrane contact site"/>
    <property type="evidence" value="ECO:0007669"/>
    <property type="project" value="TreeGrafter"/>
</dbReference>
<gene>
    <name evidence="4" type="ORF">B4U79_07690</name>
    <name evidence="3" type="ORF">B4U79_11619</name>
</gene>
<reference evidence="3 5" key="1">
    <citation type="journal article" date="2018" name="Gigascience">
        <title>Genomes of trombidid mites reveal novel predicted allergens and laterally-transferred genes associated with secondary metabolism.</title>
        <authorList>
            <person name="Dong X."/>
            <person name="Chaisiri K."/>
            <person name="Xia D."/>
            <person name="Armstrong S.D."/>
            <person name="Fang Y."/>
            <person name="Donnelly M.J."/>
            <person name="Kadowaki T."/>
            <person name="McGarry J.W."/>
            <person name="Darby A.C."/>
            <person name="Makepeace B.L."/>
        </authorList>
    </citation>
    <scope>NUCLEOTIDE SEQUENCE [LARGE SCALE GENOMIC DNA]</scope>
    <source>
        <strain evidence="3">UoL-WK</strain>
    </source>
</reference>
<dbReference type="PANTHER" id="PTHR46384:SF1">
    <property type="entry name" value="MOTILE SPERM DOMAIN-CONTAINING PROTEIN 2"/>
    <property type="match status" value="1"/>
</dbReference>
<comment type="caution">
    <text evidence="3">The sequence shown here is derived from an EMBL/GenBank/DDBJ whole genome shotgun (WGS) entry which is preliminary data.</text>
</comment>
<evidence type="ECO:0000259" key="2">
    <source>
        <dbReference type="PROSITE" id="PS50191"/>
    </source>
</evidence>
<dbReference type="Proteomes" id="UP000285301">
    <property type="component" value="Unassembled WGS sequence"/>
</dbReference>
<accession>A0A443RK37</accession>
<dbReference type="SUPFAM" id="SSF52087">
    <property type="entry name" value="CRAL/TRIO domain"/>
    <property type="match status" value="1"/>
</dbReference>
<dbReference type="GO" id="GO:0012505">
    <property type="term" value="C:endomembrane system"/>
    <property type="evidence" value="ECO:0007669"/>
    <property type="project" value="TreeGrafter"/>
</dbReference>
<organism evidence="3 5">
    <name type="scientific">Dinothrombium tinctorium</name>
    <dbReference type="NCBI Taxonomy" id="1965070"/>
    <lineage>
        <taxon>Eukaryota</taxon>
        <taxon>Metazoa</taxon>
        <taxon>Ecdysozoa</taxon>
        <taxon>Arthropoda</taxon>
        <taxon>Chelicerata</taxon>
        <taxon>Arachnida</taxon>
        <taxon>Acari</taxon>
        <taxon>Acariformes</taxon>
        <taxon>Trombidiformes</taxon>
        <taxon>Prostigmata</taxon>
        <taxon>Anystina</taxon>
        <taxon>Parasitengona</taxon>
        <taxon>Trombidioidea</taxon>
        <taxon>Trombidiidae</taxon>
        <taxon>Dinothrombium</taxon>
    </lineage>
</organism>
<sequence>MSEISGCESKQNEKNGQIHFAGYANIATEEIIRTVKEKFLDDVKANPNLYDSKDIEKIEKNDYFVKRFINYQNQGSEKGLEHMKKAYKWRKDFNINNFDQLCLPKEVYQMGAIFIYLPDKENDPVLHIRGKMHRKVDLLMDRIKHYFAHLVNELDEKVGREFGWSIIVDATDSGYQNADVDMLTFIIETLRTVFPNGIKYFIIYGLPTILNAFAKLMLSLIHSNAKKHIRFFNKQQLLEFVDEQNLPDFLGGTCTEVYRRVPKDAIDVYTLSKSEGLTREQVEKLLKPSSKYIDTTNFVYVEKI</sequence>
<proteinExistence type="predicted"/>
<dbReference type="AlphaFoldDB" id="A0A443RK37"/>
<keyword evidence="1" id="KW-0472">Membrane</keyword>